<keyword evidence="3 9" id="KW-0997">Cell inner membrane</keyword>
<dbReference type="InterPro" id="IPR005548">
    <property type="entry name" value="Cell_div_FtsQ/DivIB_C"/>
</dbReference>
<protein>
    <recommendedName>
        <fullName evidence="9">Cell division protein FtsQ</fullName>
    </recommendedName>
</protein>
<evidence type="ECO:0000256" key="3">
    <source>
        <dbReference type="ARBA" id="ARBA00022519"/>
    </source>
</evidence>
<evidence type="ECO:0000256" key="6">
    <source>
        <dbReference type="ARBA" id="ARBA00022989"/>
    </source>
</evidence>
<evidence type="ECO:0000256" key="4">
    <source>
        <dbReference type="ARBA" id="ARBA00022618"/>
    </source>
</evidence>
<gene>
    <name evidence="9 10" type="primary">ftsQ</name>
    <name evidence="10" type="ORF">PSAL_004410</name>
</gene>
<dbReference type="AlphaFoldDB" id="A0A418SFA7"/>
<dbReference type="GO" id="GO:0005886">
    <property type="term" value="C:plasma membrane"/>
    <property type="evidence" value="ECO:0007669"/>
    <property type="project" value="UniProtKB-SubCell"/>
</dbReference>
<dbReference type="Proteomes" id="UP000283786">
    <property type="component" value="Chromosome"/>
</dbReference>
<evidence type="ECO:0000256" key="8">
    <source>
        <dbReference type="ARBA" id="ARBA00023306"/>
    </source>
</evidence>
<accession>A0A418SFA7</accession>
<sequence>MREIRAYHPAHSGQAPRGARTQAPRRADPAPSRWSYRKERLMLTPGFRLLLRVILPLVLVLAIAAIYFHSDARRLAMIEMVEGWKTDFQDRPQFMVARLEVAGASAGTETAIRTAAATDLPKSSFALDLDMLKARVETLPAVAEASVQVRSGGVLYIAITERVPVALLRRADALVMIDQAGDVTGRLETRIDRPGLPLLAGRGAGAHVAEALTLLTAADPVEDRIRGLERIGERRWDLVLDRGQRIMLPEDRPVQALEQVLALHQAQELLDRDVAAVDMRLAARPTVRLTPDAAGEWRDIRGIVIEAGR</sequence>
<dbReference type="OrthoDB" id="9783091at2"/>
<dbReference type="PROSITE" id="PS51779">
    <property type="entry name" value="POTRA"/>
    <property type="match status" value="1"/>
</dbReference>
<dbReference type="Gene3D" id="3.40.50.11690">
    <property type="entry name" value="Cell division protein FtsQ/DivIB"/>
    <property type="match status" value="1"/>
</dbReference>
<keyword evidence="2 9" id="KW-1003">Cell membrane</keyword>
<dbReference type="GO" id="GO:0090529">
    <property type="term" value="P:cell septum assembly"/>
    <property type="evidence" value="ECO:0007669"/>
    <property type="project" value="InterPro"/>
</dbReference>
<dbReference type="InterPro" id="IPR034746">
    <property type="entry name" value="POTRA"/>
</dbReference>
<dbReference type="GO" id="GO:0032153">
    <property type="term" value="C:cell division site"/>
    <property type="evidence" value="ECO:0007669"/>
    <property type="project" value="UniProtKB-UniRule"/>
</dbReference>
<dbReference type="KEGG" id="palw:PSAL_004410"/>
<keyword evidence="11" id="KW-1185">Reference proteome</keyword>
<keyword evidence="8 9" id="KW-0131">Cell cycle</keyword>
<reference evidence="10 11" key="1">
    <citation type="submission" date="2020-08" db="EMBL/GenBank/DDBJ databases">
        <title>Genome sequence of Rhodobacteraceae bacterium Lw-13e.</title>
        <authorList>
            <person name="Poehlein A."/>
            <person name="Wolter L."/>
            <person name="Daniel R."/>
            <person name="Brinkhoff T."/>
        </authorList>
    </citation>
    <scope>NUCLEOTIDE SEQUENCE [LARGE SCALE GENOMIC DNA]</scope>
    <source>
        <strain evidence="10 11">Lw-13e</strain>
    </source>
</reference>
<comment type="similarity">
    <text evidence="9">Belongs to the FtsQ/DivIB family. FtsQ subfamily.</text>
</comment>
<dbReference type="Pfam" id="PF03799">
    <property type="entry name" value="FtsQ_DivIB_C"/>
    <property type="match status" value="1"/>
</dbReference>
<keyword evidence="6 9" id="KW-1133">Transmembrane helix</keyword>
<comment type="subcellular location">
    <subcellularLocation>
        <location evidence="9">Cell inner membrane</location>
        <topology evidence="9">Single-pass type II membrane protein</topology>
    </subcellularLocation>
    <subcellularLocation>
        <location evidence="1">Membrane</location>
    </subcellularLocation>
    <text evidence="9">Localizes to the division septum.</text>
</comment>
<dbReference type="RefSeq" id="WP_119839701.1">
    <property type="nucleotide sequence ID" value="NZ_CP060436.1"/>
</dbReference>
<comment type="function">
    <text evidence="9">Essential cell division protein.</text>
</comment>
<keyword evidence="4 9" id="KW-0132">Cell division</keyword>
<dbReference type="EMBL" id="CP060436">
    <property type="protein sequence ID" value="QPM89226.1"/>
    <property type="molecule type" value="Genomic_DNA"/>
</dbReference>
<dbReference type="InterPro" id="IPR026579">
    <property type="entry name" value="FtsQ"/>
</dbReference>
<evidence type="ECO:0000256" key="2">
    <source>
        <dbReference type="ARBA" id="ARBA00022475"/>
    </source>
</evidence>
<dbReference type="PANTHER" id="PTHR35851">
    <property type="entry name" value="CELL DIVISION PROTEIN FTSQ"/>
    <property type="match status" value="1"/>
</dbReference>
<name>A0A418SFA7_9RHOB</name>
<evidence type="ECO:0000256" key="5">
    <source>
        <dbReference type="ARBA" id="ARBA00022692"/>
    </source>
</evidence>
<evidence type="ECO:0000313" key="11">
    <source>
        <dbReference type="Proteomes" id="UP000283786"/>
    </source>
</evidence>
<evidence type="ECO:0000256" key="9">
    <source>
        <dbReference type="HAMAP-Rule" id="MF_00911"/>
    </source>
</evidence>
<feature type="transmembrane region" description="Helical" evidence="9">
    <location>
        <begin position="49"/>
        <end position="68"/>
    </location>
</feature>
<dbReference type="Pfam" id="PF08478">
    <property type="entry name" value="POTRA_1"/>
    <property type="match status" value="1"/>
</dbReference>
<dbReference type="InterPro" id="IPR013685">
    <property type="entry name" value="POTRA_FtsQ_type"/>
</dbReference>
<evidence type="ECO:0000256" key="1">
    <source>
        <dbReference type="ARBA" id="ARBA00004370"/>
    </source>
</evidence>
<evidence type="ECO:0000313" key="10">
    <source>
        <dbReference type="EMBL" id="QPM89226.1"/>
    </source>
</evidence>
<dbReference type="PANTHER" id="PTHR35851:SF1">
    <property type="entry name" value="CELL DIVISION PROTEIN FTSQ"/>
    <property type="match status" value="1"/>
</dbReference>
<keyword evidence="7 9" id="KW-0472">Membrane</keyword>
<dbReference type="HAMAP" id="MF_00911">
    <property type="entry name" value="FtsQ_subfam"/>
    <property type="match status" value="1"/>
</dbReference>
<keyword evidence="5 9" id="KW-0812">Transmembrane</keyword>
<organism evidence="10 11">
    <name type="scientific">Pseudooceanicola algae</name>
    <dbReference type="NCBI Taxonomy" id="1537215"/>
    <lineage>
        <taxon>Bacteria</taxon>
        <taxon>Pseudomonadati</taxon>
        <taxon>Pseudomonadota</taxon>
        <taxon>Alphaproteobacteria</taxon>
        <taxon>Rhodobacterales</taxon>
        <taxon>Paracoccaceae</taxon>
        <taxon>Pseudooceanicola</taxon>
    </lineage>
</organism>
<dbReference type="Gene3D" id="3.10.20.310">
    <property type="entry name" value="membrane protein fhac"/>
    <property type="match status" value="1"/>
</dbReference>
<dbReference type="InterPro" id="IPR045335">
    <property type="entry name" value="FtsQ_C_sf"/>
</dbReference>
<evidence type="ECO:0000256" key="7">
    <source>
        <dbReference type="ARBA" id="ARBA00023136"/>
    </source>
</evidence>
<dbReference type="GO" id="GO:0043093">
    <property type="term" value="P:FtsZ-dependent cytokinesis"/>
    <property type="evidence" value="ECO:0007669"/>
    <property type="project" value="UniProtKB-UniRule"/>
</dbReference>
<proteinExistence type="inferred from homology"/>